<keyword evidence="6" id="KW-1185">Reference proteome</keyword>
<evidence type="ECO:0000313" key="6">
    <source>
        <dbReference type="Proteomes" id="UP000095237"/>
    </source>
</evidence>
<name>A0A1E5IGT9_ENDTX</name>
<keyword evidence="2 3" id="KW-0067">ATP-binding</keyword>
<sequence length="96" mass="11495">MFLLRDKIKDRKLTVEKVQDAVEEVLLYSIHKRTAKAYILYRNQRSKIREIPSAFDIDLVDQYLKKQISRQMKTAICLTLYKVLIIMFLRKSAKFI</sequence>
<dbReference type="PROSITE" id="PS51161">
    <property type="entry name" value="ATP_CONE"/>
    <property type="match status" value="1"/>
</dbReference>
<dbReference type="EMBL" id="LNVX01000795">
    <property type="protein sequence ID" value="OEG69228.1"/>
    <property type="molecule type" value="Genomic_DNA"/>
</dbReference>
<dbReference type="AlphaFoldDB" id="A0A1E5IGT9"/>
<dbReference type="GO" id="GO:0005524">
    <property type="term" value="F:ATP binding"/>
    <property type="evidence" value="ECO:0007669"/>
    <property type="project" value="UniProtKB-UniRule"/>
</dbReference>
<keyword evidence="1 3" id="KW-0547">Nucleotide-binding</keyword>
<feature type="domain" description="ATP-cone" evidence="4">
    <location>
        <begin position="1"/>
        <end position="49"/>
    </location>
</feature>
<dbReference type="Proteomes" id="UP000095237">
    <property type="component" value="Unassembled WGS sequence"/>
</dbReference>
<proteinExistence type="predicted"/>
<evidence type="ECO:0000313" key="5">
    <source>
        <dbReference type="EMBL" id="OEG69228.1"/>
    </source>
</evidence>
<gene>
    <name evidence="5" type="ORF">ATZ36_10685</name>
</gene>
<dbReference type="Pfam" id="PF03477">
    <property type="entry name" value="ATP-cone"/>
    <property type="match status" value="1"/>
</dbReference>
<evidence type="ECO:0000256" key="3">
    <source>
        <dbReference type="PROSITE-ProRule" id="PRU00492"/>
    </source>
</evidence>
<evidence type="ECO:0000256" key="1">
    <source>
        <dbReference type="ARBA" id="ARBA00022741"/>
    </source>
</evidence>
<evidence type="ECO:0000256" key="2">
    <source>
        <dbReference type="ARBA" id="ARBA00022840"/>
    </source>
</evidence>
<reference evidence="5 6" key="1">
    <citation type="submission" date="2015-11" db="EMBL/GenBank/DDBJ databases">
        <title>Evidence for parallel genomic evolution in an endosymbiosis of termite gut flagellates.</title>
        <authorList>
            <person name="Zheng H."/>
        </authorList>
    </citation>
    <scope>NUCLEOTIDE SEQUENCE [LARGE SCALE GENOMIC DNA]</scope>
    <source>
        <strain evidence="5 6">CET450</strain>
    </source>
</reference>
<protein>
    <recommendedName>
        <fullName evidence="4">ATP-cone domain-containing protein</fullName>
    </recommendedName>
</protein>
<accession>A0A1E5IGT9</accession>
<evidence type="ECO:0000259" key="4">
    <source>
        <dbReference type="PROSITE" id="PS51161"/>
    </source>
</evidence>
<dbReference type="InterPro" id="IPR005144">
    <property type="entry name" value="ATP-cone_dom"/>
</dbReference>
<comment type="caution">
    <text evidence="5">The sequence shown here is derived from an EMBL/GenBank/DDBJ whole genome shotgun (WGS) entry which is preliminary data.</text>
</comment>
<organism evidence="5 6">
    <name type="scientific">Endomicrobium trichonymphae</name>
    <dbReference type="NCBI Taxonomy" id="1408204"/>
    <lineage>
        <taxon>Bacteria</taxon>
        <taxon>Pseudomonadati</taxon>
        <taxon>Elusimicrobiota</taxon>
        <taxon>Endomicrobiia</taxon>
        <taxon>Endomicrobiales</taxon>
        <taxon>Endomicrobiaceae</taxon>
        <taxon>Candidatus Endomicrobiellum</taxon>
    </lineage>
</organism>